<feature type="transmembrane region" description="Helical" evidence="1">
    <location>
        <begin position="173"/>
        <end position="192"/>
    </location>
</feature>
<comment type="caution">
    <text evidence="2">The sequence shown here is derived from an EMBL/GenBank/DDBJ whole genome shotgun (WGS) entry which is preliminary data.</text>
</comment>
<accession>A0ABP7GDB8</accession>
<feature type="transmembrane region" description="Helical" evidence="1">
    <location>
        <begin position="41"/>
        <end position="64"/>
    </location>
</feature>
<protein>
    <recommendedName>
        <fullName evidence="4">Integral membrane protein</fullName>
    </recommendedName>
</protein>
<dbReference type="InterPro" id="IPR045931">
    <property type="entry name" value="DUF6350"/>
</dbReference>
<feature type="transmembrane region" description="Helical" evidence="1">
    <location>
        <begin position="76"/>
        <end position="93"/>
    </location>
</feature>
<keyword evidence="1" id="KW-0472">Membrane</keyword>
<evidence type="ECO:0000313" key="2">
    <source>
        <dbReference type="EMBL" id="GAA3762673.1"/>
    </source>
</evidence>
<keyword evidence="3" id="KW-1185">Reference proteome</keyword>
<evidence type="ECO:0008006" key="4">
    <source>
        <dbReference type="Google" id="ProtNLM"/>
    </source>
</evidence>
<keyword evidence="1" id="KW-0812">Transmembrane</keyword>
<feature type="transmembrane region" description="Helical" evidence="1">
    <location>
        <begin position="100"/>
        <end position="119"/>
    </location>
</feature>
<dbReference type="Proteomes" id="UP001499884">
    <property type="component" value="Unassembled WGS sequence"/>
</dbReference>
<sequence length="229" mass="22700">MLKVRVAGSMAGVTQVTERGELLSSASALERGRAAALTASFLRGAIAACLGLGALAVLVMALWISSPYPDSGAGGALHAAVALWLLAHGVDLVRPGTLSGAPAPVGVVPLLLSALPAYLAYRAARDALEPQEGRPQLTALGAVATVGGGYLLVAAGAVAYAQGGAFTASPLRAAVVVPVFTIAATGAGAWTGSGRPAVPLPLPAAARARAAGTLWSPAARRLKSEAKRS</sequence>
<dbReference type="EMBL" id="BAABEP010000102">
    <property type="protein sequence ID" value="GAA3762673.1"/>
    <property type="molecule type" value="Genomic_DNA"/>
</dbReference>
<evidence type="ECO:0000256" key="1">
    <source>
        <dbReference type="SAM" id="Phobius"/>
    </source>
</evidence>
<organism evidence="2 3">
    <name type="scientific">Streptomyces tremellae</name>
    <dbReference type="NCBI Taxonomy" id="1124239"/>
    <lineage>
        <taxon>Bacteria</taxon>
        <taxon>Bacillati</taxon>
        <taxon>Actinomycetota</taxon>
        <taxon>Actinomycetes</taxon>
        <taxon>Kitasatosporales</taxon>
        <taxon>Streptomycetaceae</taxon>
        <taxon>Streptomyces</taxon>
    </lineage>
</organism>
<name>A0ABP7GDB8_9ACTN</name>
<reference evidence="3" key="1">
    <citation type="journal article" date="2019" name="Int. J. Syst. Evol. Microbiol.">
        <title>The Global Catalogue of Microorganisms (GCM) 10K type strain sequencing project: providing services to taxonomists for standard genome sequencing and annotation.</title>
        <authorList>
            <consortium name="The Broad Institute Genomics Platform"/>
            <consortium name="The Broad Institute Genome Sequencing Center for Infectious Disease"/>
            <person name="Wu L."/>
            <person name="Ma J."/>
        </authorList>
    </citation>
    <scope>NUCLEOTIDE SEQUENCE [LARGE SCALE GENOMIC DNA]</scope>
    <source>
        <strain evidence="3">JCM 30846</strain>
    </source>
</reference>
<keyword evidence="1" id="KW-1133">Transmembrane helix</keyword>
<feature type="transmembrane region" description="Helical" evidence="1">
    <location>
        <begin position="139"/>
        <end position="161"/>
    </location>
</feature>
<evidence type="ECO:0000313" key="3">
    <source>
        <dbReference type="Proteomes" id="UP001499884"/>
    </source>
</evidence>
<proteinExistence type="predicted"/>
<dbReference type="Pfam" id="PF19877">
    <property type="entry name" value="DUF6350"/>
    <property type="match status" value="1"/>
</dbReference>
<gene>
    <name evidence="2" type="ORF">GCM10023082_65390</name>
</gene>